<dbReference type="EMBL" id="CP009288">
    <property type="protein sequence ID" value="AIQ13412.1"/>
    <property type="molecule type" value="Genomic_DNA"/>
</dbReference>
<dbReference type="InterPro" id="IPR019888">
    <property type="entry name" value="Tscrpt_reg_AsnC-like"/>
</dbReference>
<keyword evidence="2" id="KW-0238">DNA-binding</keyword>
<dbReference type="eggNOG" id="COG1522">
    <property type="taxonomic scope" value="Bacteria"/>
</dbReference>
<gene>
    <name evidence="5" type="ORF">PDUR_16935</name>
</gene>
<proteinExistence type="predicted"/>
<dbReference type="InterPro" id="IPR019887">
    <property type="entry name" value="Tscrpt_reg_AsnC/Lrp_C"/>
</dbReference>
<dbReference type="Gene3D" id="1.10.10.10">
    <property type="entry name" value="Winged helix-like DNA-binding domain superfamily/Winged helix DNA-binding domain"/>
    <property type="match status" value="1"/>
</dbReference>
<dbReference type="Pfam" id="PF13412">
    <property type="entry name" value="HTH_24"/>
    <property type="match status" value="1"/>
</dbReference>
<dbReference type="PANTHER" id="PTHR30154">
    <property type="entry name" value="LEUCINE-RESPONSIVE REGULATORY PROTEIN"/>
    <property type="match status" value="1"/>
</dbReference>
<dbReference type="Gene3D" id="3.30.70.920">
    <property type="match status" value="1"/>
</dbReference>
<dbReference type="InterPro" id="IPR036388">
    <property type="entry name" value="WH-like_DNA-bd_sf"/>
</dbReference>
<evidence type="ECO:0000256" key="2">
    <source>
        <dbReference type="ARBA" id="ARBA00023125"/>
    </source>
</evidence>
<dbReference type="InterPro" id="IPR011991">
    <property type="entry name" value="ArsR-like_HTH"/>
</dbReference>
<evidence type="ECO:0000259" key="4">
    <source>
        <dbReference type="PROSITE" id="PS50956"/>
    </source>
</evidence>
<evidence type="ECO:0000313" key="6">
    <source>
        <dbReference type="Proteomes" id="UP000029409"/>
    </source>
</evidence>
<evidence type="ECO:0000313" key="5">
    <source>
        <dbReference type="EMBL" id="AIQ13412.1"/>
    </source>
</evidence>
<sequence length="146" mass="16768">MDEIDRSILEALKENSRMTVSDISKRVKLSIPAVTERIRKMDESGTIEEYTVRINRAKAGYKLLAFVLVVIDRTEQIPSFRAFISDCDEVLECHHLAGEFDYLLKVLVEDTGELEKFLSDRLKSVPGVIRSNTMISMSSLKEKWNR</sequence>
<accession>A0A089HQT8</accession>
<protein>
    <submittedName>
        <fullName evidence="5">Transcriptional regulator</fullName>
    </submittedName>
</protein>
<dbReference type="SUPFAM" id="SSF54909">
    <property type="entry name" value="Dimeric alpha+beta barrel"/>
    <property type="match status" value="1"/>
</dbReference>
<dbReference type="SUPFAM" id="SSF46785">
    <property type="entry name" value="Winged helix' DNA-binding domain"/>
    <property type="match status" value="1"/>
</dbReference>
<reference evidence="5 6" key="1">
    <citation type="submission" date="2014-08" db="EMBL/GenBank/DDBJ databases">
        <title>Comparative genomics of the Paenibacillus odorifer group.</title>
        <authorList>
            <person name="den Bakker H.C."/>
            <person name="Tsai Y.-C."/>
            <person name="Martin N."/>
            <person name="Korlach J."/>
            <person name="Wiedmann M."/>
        </authorList>
    </citation>
    <scope>NUCLEOTIDE SEQUENCE [LARGE SCALE GENOMIC DNA]</scope>
    <source>
        <strain evidence="5 6">DSM 1735</strain>
    </source>
</reference>
<dbReference type="STRING" id="44251.PDUR_16935"/>
<dbReference type="Pfam" id="PF01037">
    <property type="entry name" value="AsnC_trans_reg"/>
    <property type="match status" value="1"/>
</dbReference>
<dbReference type="PANTHER" id="PTHR30154:SF34">
    <property type="entry name" value="TRANSCRIPTIONAL REGULATOR AZLB"/>
    <property type="match status" value="1"/>
</dbReference>
<evidence type="ECO:0000256" key="1">
    <source>
        <dbReference type="ARBA" id="ARBA00023015"/>
    </source>
</evidence>
<dbReference type="InterPro" id="IPR036390">
    <property type="entry name" value="WH_DNA-bd_sf"/>
</dbReference>
<dbReference type="GO" id="GO:0043200">
    <property type="term" value="P:response to amino acid"/>
    <property type="evidence" value="ECO:0007669"/>
    <property type="project" value="TreeGrafter"/>
</dbReference>
<keyword evidence="3" id="KW-0804">Transcription</keyword>
<keyword evidence="1" id="KW-0805">Transcription regulation</keyword>
<name>A0A089HQT8_PAEDU</name>
<dbReference type="OrthoDB" id="34294at2"/>
<dbReference type="RefSeq" id="WP_042207209.1">
    <property type="nucleotide sequence ID" value="NZ_CP009288.1"/>
</dbReference>
<dbReference type="InterPro" id="IPR000485">
    <property type="entry name" value="AsnC-type_HTH_dom"/>
</dbReference>
<dbReference type="KEGG" id="pdu:PDUR_16935"/>
<dbReference type="SMART" id="SM00344">
    <property type="entry name" value="HTH_ASNC"/>
    <property type="match status" value="1"/>
</dbReference>
<evidence type="ECO:0000256" key="3">
    <source>
        <dbReference type="ARBA" id="ARBA00023163"/>
    </source>
</evidence>
<dbReference type="GO" id="GO:0043565">
    <property type="term" value="F:sequence-specific DNA binding"/>
    <property type="evidence" value="ECO:0007669"/>
    <property type="project" value="InterPro"/>
</dbReference>
<dbReference type="PROSITE" id="PS50956">
    <property type="entry name" value="HTH_ASNC_2"/>
    <property type="match status" value="1"/>
</dbReference>
<dbReference type="CDD" id="cd00090">
    <property type="entry name" value="HTH_ARSR"/>
    <property type="match status" value="1"/>
</dbReference>
<organism evidence="5 6">
    <name type="scientific">Paenibacillus durus</name>
    <name type="common">Paenibacillus azotofixans</name>
    <dbReference type="NCBI Taxonomy" id="44251"/>
    <lineage>
        <taxon>Bacteria</taxon>
        <taxon>Bacillati</taxon>
        <taxon>Bacillota</taxon>
        <taxon>Bacilli</taxon>
        <taxon>Bacillales</taxon>
        <taxon>Paenibacillaceae</taxon>
        <taxon>Paenibacillus</taxon>
    </lineage>
</organism>
<keyword evidence="6" id="KW-1185">Reference proteome</keyword>
<dbReference type="Proteomes" id="UP000029409">
    <property type="component" value="Chromosome"/>
</dbReference>
<dbReference type="PRINTS" id="PR00033">
    <property type="entry name" value="HTHASNC"/>
</dbReference>
<feature type="domain" description="HTH asnC-type" evidence="4">
    <location>
        <begin position="1"/>
        <end position="62"/>
    </location>
</feature>
<dbReference type="InterPro" id="IPR011008">
    <property type="entry name" value="Dimeric_a/b-barrel"/>
</dbReference>
<dbReference type="AlphaFoldDB" id="A0A089HQT8"/>
<dbReference type="GO" id="GO:0005829">
    <property type="term" value="C:cytosol"/>
    <property type="evidence" value="ECO:0007669"/>
    <property type="project" value="TreeGrafter"/>
</dbReference>